<dbReference type="SUPFAM" id="SSF49344">
    <property type="entry name" value="CBD9-like"/>
    <property type="match status" value="1"/>
</dbReference>
<accession>A0A6C2U258</accession>
<dbReference type="Proteomes" id="UP000366872">
    <property type="component" value="Unassembled WGS sequence"/>
</dbReference>
<keyword evidence="2" id="KW-1185">Reference proteome</keyword>
<evidence type="ECO:0008006" key="3">
    <source>
        <dbReference type="Google" id="ProtNLM"/>
    </source>
</evidence>
<evidence type="ECO:0000313" key="2">
    <source>
        <dbReference type="Proteomes" id="UP000366872"/>
    </source>
</evidence>
<dbReference type="Gene3D" id="2.60.40.1190">
    <property type="match status" value="1"/>
</dbReference>
<proteinExistence type="predicted"/>
<name>A0A6C2U258_PONDE</name>
<organism evidence="1 2">
    <name type="scientific">Pontiella desulfatans</name>
    <dbReference type="NCBI Taxonomy" id="2750659"/>
    <lineage>
        <taxon>Bacteria</taxon>
        <taxon>Pseudomonadati</taxon>
        <taxon>Kiritimatiellota</taxon>
        <taxon>Kiritimatiellia</taxon>
        <taxon>Kiritimatiellales</taxon>
        <taxon>Pontiellaceae</taxon>
        <taxon>Pontiella</taxon>
    </lineage>
</organism>
<dbReference type="AlphaFoldDB" id="A0A6C2U258"/>
<dbReference type="RefSeq" id="WP_136079578.1">
    <property type="nucleotide sequence ID" value="NZ_CAAHFG010000001.1"/>
</dbReference>
<gene>
    <name evidence="1" type="ORF">PDESU_02619</name>
</gene>
<sequence length="200" mass="22486">MSLVLEAARYPAYGTPSAMAYSTDRDGSPVEGGTVRFAWDKQGLHLDAVLEDSSLIALNRDDEQLHYESGDVFELFLKPTNALHKWEMYATPFGNKSTLFFPTWPTPLSPQEALENHEYRELNVVSEITETGWKVRMFVPASQLTALGSGWGDGTEWTVLCGRYNYNSEDLLNPELTMVPALSTTDYHLTDEYGRLVLLP</sequence>
<dbReference type="EMBL" id="CAAHFG010000001">
    <property type="protein sequence ID" value="VGO14062.1"/>
    <property type="molecule type" value="Genomic_DNA"/>
</dbReference>
<protein>
    <recommendedName>
        <fullName evidence="3">Carbohydrate-binding domain-containing protein</fullName>
    </recommendedName>
</protein>
<evidence type="ECO:0000313" key="1">
    <source>
        <dbReference type="EMBL" id="VGO14062.1"/>
    </source>
</evidence>
<reference evidence="1 2" key="1">
    <citation type="submission" date="2019-04" db="EMBL/GenBank/DDBJ databases">
        <authorList>
            <person name="Van Vliet M D."/>
        </authorList>
    </citation>
    <scope>NUCLEOTIDE SEQUENCE [LARGE SCALE GENOMIC DNA]</scope>
    <source>
        <strain evidence="1 2">F1</strain>
    </source>
</reference>